<dbReference type="Proteomes" id="UP000794436">
    <property type="component" value="Unassembled WGS sequence"/>
</dbReference>
<name>A0A8K1CH36_PYTOL</name>
<dbReference type="OrthoDB" id="10249065at2759"/>
<dbReference type="SUPFAM" id="SSF74924">
    <property type="entry name" value="Cap-Gly domain"/>
    <property type="match status" value="1"/>
</dbReference>
<dbReference type="PANTHER" id="PTHR18916">
    <property type="entry name" value="DYNACTIN 1-RELATED MICROTUBULE-BINDING"/>
    <property type="match status" value="1"/>
</dbReference>
<dbReference type="Gene3D" id="2.30.30.190">
    <property type="entry name" value="CAP Gly-rich-like domain"/>
    <property type="match status" value="1"/>
</dbReference>
<keyword evidence="11" id="KW-1185">Reference proteome</keyword>
<dbReference type="PROSITE" id="PS50245">
    <property type="entry name" value="CAP_GLY_2"/>
    <property type="match status" value="1"/>
</dbReference>
<feature type="region of interest" description="Disordered" evidence="8">
    <location>
        <begin position="75"/>
        <end position="124"/>
    </location>
</feature>
<dbReference type="SMART" id="SM01052">
    <property type="entry name" value="CAP_GLY"/>
    <property type="match status" value="1"/>
</dbReference>
<keyword evidence="3" id="KW-0493">Microtubule</keyword>
<dbReference type="PANTHER" id="PTHR18916:SF6">
    <property type="entry name" value="DYNACTIN SUBUNIT 1"/>
    <property type="match status" value="1"/>
</dbReference>
<dbReference type="Pfam" id="PF01302">
    <property type="entry name" value="CAP_GLY"/>
    <property type="match status" value="1"/>
</dbReference>
<feature type="compositionally biased region" description="Polar residues" evidence="8">
    <location>
        <begin position="1150"/>
        <end position="1163"/>
    </location>
</feature>
<feature type="region of interest" description="Disordered" evidence="8">
    <location>
        <begin position="1144"/>
        <end position="1164"/>
    </location>
</feature>
<evidence type="ECO:0000256" key="5">
    <source>
        <dbReference type="ARBA" id="ARBA00023054"/>
    </source>
</evidence>
<comment type="subcellular location">
    <subcellularLocation>
        <location evidence="1">Cytoplasm</location>
        <location evidence="1">Cytoskeleton</location>
        <location evidence="1">Spindle</location>
    </subcellularLocation>
</comment>
<dbReference type="EMBL" id="SPLM01000073">
    <property type="protein sequence ID" value="TMW62929.1"/>
    <property type="molecule type" value="Genomic_DNA"/>
</dbReference>
<keyword evidence="2" id="KW-0963">Cytoplasm</keyword>
<organism evidence="10 11">
    <name type="scientific">Pythium oligandrum</name>
    <name type="common">Mycoparasitic fungus</name>
    <dbReference type="NCBI Taxonomy" id="41045"/>
    <lineage>
        <taxon>Eukaryota</taxon>
        <taxon>Sar</taxon>
        <taxon>Stramenopiles</taxon>
        <taxon>Oomycota</taxon>
        <taxon>Peronosporomycetes</taxon>
        <taxon>Pythiales</taxon>
        <taxon>Pythiaceae</taxon>
        <taxon>Pythium</taxon>
    </lineage>
</organism>
<feature type="compositionally biased region" description="Low complexity" evidence="8">
    <location>
        <begin position="84"/>
        <end position="109"/>
    </location>
</feature>
<sequence length="1354" mass="149693">MSMELELGGRVTYGVSGKTGVVRYVGEVETLSGEWVGIELDKPEGKHNGELNGKVYFTCPPNHGVFVRKTQVKPLNARTPAGSPTPRSAASTRARLAGASASSTTASRLQQMRDRRVSGVGVGTGMASERRSYAVGLGGSAASTRSTASTAAPSPVVSSTSRLSTSGAATPPPSGPPSVRRTPSATSTASSGATTPSRLPLDPAARRPLLNRRPSLSTPSDDLMEARARIAKLEEELEDRNRHVEQLNQNLTALRESHERVGTESRGETPTEPAPTPMEVEDSGETDESVWLEKIEEVRQEAEEHVRNVRAELEDFIAQLQSEHEELVDELRLENATQSSEIKSLEAEVAQQKSRIAQFTTAEQKKAEEVAHAVAKTSAGARKVEALEAQLAEFQEMIETLTLDKETLEMDKEIAEEHVEELQAEMEKLKSSIALASSAAERVVSSTSATELAEENMKLRAAVKALHDRGAEEKNELNKKLRQLQRENVELVALREEVEILTTKRIKLEGEVEELKELLDVANAYESMVEDLTEKNLTLGEKVADLETSVISLEALKEMSEEMEHQHVEYEGELNREIESLRASIQELKNEAADQKTTVDDRDRTIARFRDAMNRSREEINQLKAQLRAETGELESLKGTAHSALNQTMTLRVLAASARENEAEAAKQKINAEQARLENAFLRAAVPSSIFSEMDQKVLRVRLRLGRIAGKADILLQYLKKDLDGLTQQEQQEEGAATVIDSERTIQQFLLGEKLATLSCQAKEDLFVLDCHLTTAEEYNITCGRLDTNQVGLLEAALDSGLIAFADGSLFVSRSGEASVYNRLLSTLDEWRSSQQTMEQATEGFPMRCAVVKFRSRKSVMTLMFSFAMMVTYMNTMKGFVQSPDVQIASEAKQALTNVLSTIIEDFGGLLKVAQQLHRRGEMDLAWSDEDLDGSVAVGGDVVELMYAYAAECQTLWSVIQEQLSVSKLQAGASDELMAFADQSLLSMLTSLKDRLASIFKSVCRGAFTDAVTSRSRDRIDMPETREGRPQWQIRAQAIHNELLNAAGMRVSLNEANELCQALHTRVRELERADSQHRVVAQKLESEILRLNGEVSQTTSEKTRLEEQLGREREQFHITLDESHKEKAALDNLNRELRKQLKRSSDVGLNISSSSSRGKSALNQGDADAFRKAFEHLHGELHRARATLAKERMDRVLGPLVPTRPEVVATPSDKLVKCAKEVSKFSAHVKTQLSMPRMVDLTKTTASARSQLVTKQLEHAKMRQTLADLRSRLSAAVREDGWSGDVVSAISRGENVFGWRPPEMERPPVLLGRVTLRPPVDKDAMEDISSGSPQPVQLVLNQSQVQQLTQRLVC</sequence>
<comment type="caution">
    <text evidence="10">The sequence shown here is derived from an EMBL/GenBank/DDBJ whole genome shotgun (WGS) entry which is preliminary data.</text>
</comment>
<keyword evidence="6" id="KW-0206">Cytoskeleton</keyword>
<feature type="coiled-coil region" evidence="7">
    <location>
        <begin position="292"/>
        <end position="683"/>
    </location>
</feature>
<dbReference type="InterPro" id="IPR000938">
    <property type="entry name" value="CAP-Gly_domain"/>
</dbReference>
<feature type="compositionally biased region" description="Basic and acidic residues" evidence="8">
    <location>
        <begin position="255"/>
        <end position="269"/>
    </location>
</feature>
<evidence type="ECO:0000256" key="4">
    <source>
        <dbReference type="ARBA" id="ARBA00023017"/>
    </source>
</evidence>
<keyword evidence="5 7" id="KW-0175">Coiled coil</keyword>
<evidence type="ECO:0000313" key="10">
    <source>
        <dbReference type="EMBL" id="TMW62929.1"/>
    </source>
</evidence>
<feature type="domain" description="CAP-Gly" evidence="9">
    <location>
        <begin position="26"/>
        <end position="68"/>
    </location>
</feature>
<evidence type="ECO:0000256" key="2">
    <source>
        <dbReference type="ARBA" id="ARBA00022490"/>
    </source>
</evidence>
<evidence type="ECO:0000256" key="6">
    <source>
        <dbReference type="ARBA" id="ARBA00023212"/>
    </source>
</evidence>
<evidence type="ECO:0000256" key="8">
    <source>
        <dbReference type="SAM" id="MobiDB-lite"/>
    </source>
</evidence>
<reference evidence="10" key="1">
    <citation type="submission" date="2019-03" db="EMBL/GenBank/DDBJ databases">
        <title>Long read genome sequence of the mycoparasitic Pythium oligandrum ATCC 38472 isolated from sugarbeet rhizosphere.</title>
        <authorList>
            <person name="Gaulin E."/>
        </authorList>
    </citation>
    <scope>NUCLEOTIDE SEQUENCE</scope>
    <source>
        <strain evidence="10">ATCC 38472_TT</strain>
    </source>
</reference>
<keyword evidence="4" id="KW-0243">Dynein</keyword>
<feature type="compositionally biased region" description="Low complexity" evidence="8">
    <location>
        <begin position="140"/>
        <end position="169"/>
    </location>
</feature>
<proteinExistence type="predicted"/>
<evidence type="ECO:0000256" key="7">
    <source>
        <dbReference type="SAM" id="Coils"/>
    </source>
</evidence>
<feature type="coiled-coil region" evidence="7">
    <location>
        <begin position="1053"/>
        <end position="1143"/>
    </location>
</feature>
<evidence type="ECO:0000256" key="3">
    <source>
        <dbReference type="ARBA" id="ARBA00022701"/>
    </source>
</evidence>
<feature type="compositionally biased region" description="Low complexity" evidence="8">
    <location>
        <begin position="177"/>
        <end position="220"/>
    </location>
</feature>
<evidence type="ECO:0000256" key="1">
    <source>
        <dbReference type="ARBA" id="ARBA00004186"/>
    </source>
</evidence>
<evidence type="ECO:0000313" key="11">
    <source>
        <dbReference type="Proteomes" id="UP000794436"/>
    </source>
</evidence>
<accession>A0A8K1CH36</accession>
<gene>
    <name evidence="10" type="ORF">Poli38472_005547</name>
</gene>
<protein>
    <recommendedName>
        <fullName evidence="9">CAP-Gly domain-containing protein</fullName>
    </recommendedName>
</protein>
<feature type="region of interest" description="Disordered" evidence="8">
    <location>
        <begin position="253"/>
        <end position="286"/>
    </location>
</feature>
<feature type="region of interest" description="Disordered" evidence="8">
    <location>
        <begin position="138"/>
        <end position="223"/>
    </location>
</feature>
<dbReference type="InterPro" id="IPR036859">
    <property type="entry name" value="CAP-Gly_dom_sf"/>
</dbReference>
<evidence type="ECO:0000259" key="9">
    <source>
        <dbReference type="PROSITE" id="PS50245"/>
    </source>
</evidence>